<dbReference type="GO" id="GO:0106073">
    <property type="term" value="F:dolichyl pyrophosphate Glc2Man9GlcNAc2 alpha-1,2-glucosyltransferase activity"/>
    <property type="evidence" value="ECO:0000318"/>
    <property type="project" value="GO_Central"/>
</dbReference>
<feature type="transmembrane region" description="Helical" evidence="14">
    <location>
        <begin position="12"/>
        <end position="33"/>
    </location>
</feature>
<dbReference type="EnsemblMetazoa" id="PPA46563.1">
    <property type="protein sequence ID" value="PPA46563.1"/>
    <property type="gene ID" value="WBGene00304342"/>
</dbReference>
<gene>
    <name evidence="15" type="primary">WBGene00304342</name>
</gene>
<protein>
    <recommendedName>
        <fullName evidence="5 14">Dol-P-Glc:Glc(2)Man(9)GlcNAc(2)-PP-Dol alpha-1,2-glucosyltransferase</fullName>
        <ecNumber evidence="4 14">2.4.1.256</ecNumber>
    </recommendedName>
</protein>
<keyword evidence="11 14" id="KW-0472">Membrane</keyword>
<comment type="pathway">
    <text evidence="2">Protein modification; protein glycosylation.</text>
</comment>
<dbReference type="PANTHER" id="PTHR12989:SF10">
    <property type="entry name" value="DOL-P-GLC:GLC(2)MAN(9)GLCNAC(2)-PP-DOL ALPHA-1,2-GLUCOSYLTRANSFERASE-RELATED"/>
    <property type="match status" value="1"/>
</dbReference>
<dbReference type="AlphaFoldDB" id="A0A8R1Z605"/>
<reference evidence="16" key="1">
    <citation type="journal article" date="2008" name="Nat. Genet.">
        <title>The Pristionchus pacificus genome provides a unique perspective on nematode lifestyle and parasitism.</title>
        <authorList>
            <person name="Dieterich C."/>
            <person name="Clifton S.W."/>
            <person name="Schuster L.N."/>
            <person name="Chinwalla A."/>
            <person name="Delehaunty K."/>
            <person name="Dinkelacker I."/>
            <person name="Fulton L."/>
            <person name="Fulton R."/>
            <person name="Godfrey J."/>
            <person name="Minx P."/>
            <person name="Mitreva M."/>
            <person name="Roeseler W."/>
            <person name="Tian H."/>
            <person name="Witte H."/>
            <person name="Yang S.P."/>
            <person name="Wilson R.K."/>
            <person name="Sommer R.J."/>
        </authorList>
    </citation>
    <scope>NUCLEOTIDE SEQUENCE [LARGE SCALE GENOMIC DNA]</scope>
    <source>
        <strain evidence="16">PS312</strain>
    </source>
</reference>
<proteinExistence type="inferred from homology"/>
<evidence type="ECO:0000256" key="4">
    <source>
        <dbReference type="ARBA" id="ARBA00011967"/>
    </source>
</evidence>
<dbReference type="Pfam" id="PF04922">
    <property type="entry name" value="DIE2_ALG10"/>
    <property type="match status" value="2"/>
</dbReference>
<evidence type="ECO:0000256" key="6">
    <source>
        <dbReference type="ARBA" id="ARBA00022676"/>
    </source>
</evidence>
<evidence type="ECO:0000256" key="12">
    <source>
        <dbReference type="ARBA" id="ARBA00044727"/>
    </source>
</evidence>
<evidence type="ECO:0000256" key="10">
    <source>
        <dbReference type="ARBA" id="ARBA00022989"/>
    </source>
</evidence>
<name>A0A8R1Z605_PRIPA</name>
<evidence type="ECO:0000313" key="15">
    <source>
        <dbReference type="EnsemblMetazoa" id="PPA46563.1"/>
    </source>
</evidence>
<accession>A0A8R1Z605</accession>
<comment type="caution">
    <text evidence="14">Lacks conserved residue(s) required for the propagation of feature annotation.</text>
</comment>
<comment type="subcellular location">
    <subcellularLocation>
        <location evidence="1">Endoplasmic reticulum membrane</location>
        <topology evidence="1">Multi-pass membrane protein</topology>
    </subcellularLocation>
</comment>
<keyword evidence="10 14" id="KW-1133">Transmembrane helix</keyword>
<evidence type="ECO:0000313" key="16">
    <source>
        <dbReference type="Proteomes" id="UP000005239"/>
    </source>
</evidence>
<keyword evidence="7" id="KW-0808">Transferase</keyword>
<feature type="transmembrane region" description="Helical" evidence="14">
    <location>
        <begin position="260"/>
        <end position="281"/>
    </location>
</feature>
<dbReference type="EC" id="2.4.1.256" evidence="4 14"/>
<evidence type="ECO:0000256" key="5">
    <source>
        <dbReference type="ARBA" id="ARBA00018512"/>
    </source>
</evidence>
<dbReference type="PANTHER" id="PTHR12989">
    <property type="entry name" value="ALPHA-1,2-GLUCOSYLTRANSFERASE ALG10"/>
    <property type="match status" value="1"/>
</dbReference>
<comment type="catalytic activity">
    <reaction evidence="13">
        <text>an alpha-D-Glc-(1-&gt;3)-alpha-D-Glc-(1-&gt;3)-alpha-D-Man-(1-&gt;2)-alpha-D-Man-(1-&gt;2)-alpha-D-Man-(1-&gt;3)-[alpha-D-Man-(1-&gt;2)-alpha-D-Man-(1-&gt;3)-[alpha-D-Man-(1-&gt;2)-alpha-D-Man-(1-&gt;6)]-alpha-D-Man-(1-&gt;6)]-beta-D-Man-(1-&gt;4)-beta-D-GlcNAc-(1-&gt;4)-alpha-D-GlcNAc-diphospho-di-trans,poly-cis-dolichol + a di-trans,poly-cis-dolichyl beta-D-glucosyl phosphate = a alpha-D-Glc-(1-&gt;2)-alpha-D-Glc-(1-&gt;3)-alpha-D-Glc-(1-&gt;3)-alpha-D-Man-(1-&gt;2)-alpha-D-Man-(1-&gt;2)-alpha-D-Man-(1-&gt;3)-[alpha-D-Man-(1-&gt;2)-alpha-D-Man-(1-&gt;3)-[alpha-D-Man-(1-&gt;2)-alpha-D-Man-(1-&gt;6)]-alpha-D-Man-(1-&gt;6)]-beta-D-Man-(1-&gt;4)-beta-D-GlcNAc-(1-&gt;4)-alpha-D-GlcNAc-diphospho-di-trans,poly-cis-dolichol + a di-trans,poly-cis-dolichyl phosphate + H(+)</text>
        <dbReference type="Rhea" id="RHEA:29543"/>
        <dbReference type="Rhea" id="RHEA-COMP:19498"/>
        <dbReference type="Rhea" id="RHEA-COMP:19502"/>
        <dbReference type="Rhea" id="RHEA-COMP:19512"/>
        <dbReference type="Rhea" id="RHEA-COMP:19522"/>
        <dbReference type="ChEBI" id="CHEBI:15378"/>
        <dbReference type="ChEBI" id="CHEBI:57525"/>
        <dbReference type="ChEBI" id="CHEBI:57683"/>
        <dbReference type="ChEBI" id="CHEBI:132522"/>
        <dbReference type="ChEBI" id="CHEBI:132523"/>
        <dbReference type="EC" id="2.4.1.256"/>
    </reaction>
    <physiologicalReaction direction="left-to-right" evidence="13">
        <dbReference type="Rhea" id="RHEA:29544"/>
    </physiologicalReaction>
</comment>
<keyword evidence="8 14" id="KW-0812">Transmembrane</keyword>
<evidence type="ECO:0000256" key="2">
    <source>
        <dbReference type="ARBA" id="ARBA00004922"/>
    </source>
</evidence>
<dbReference type="GO" id="GO:0005789">
    <property type="term" value="C:endoplasmic reticulum membrane"/>
    <property type="evidence" value="ECO:0007669"/>
    <property type="project" value="UniProtKB-SubCell"/>
</dbReference>
<evidence type="ECO:0000256" key="1">
    <source>
        <dbReference type="ARBA" id="ARBA00004477"/>
    </source>
</evidence>
<keyword evidence="6 14" id="KW-0328">Glycosyltransferase</keyword>
<reference evidence="15" key="2">
    <citation type="submission" date="2022-06" db="UniProtKB">
        <authorList>
            <consortium name="EnsemblMetazoa"/>
        </authorList>
    </citation>
    <scope>IDENTIFICATION</scope>
    <source>
        <strain evidence="15">PS312</strain>
    </source>
</reference>
<feature type="transmembrane region" description="Helical" evidence="14">
    <location>
        <begin position="229"/>
        <end position="254"/>
    </location>
</feature>
<dbReference type="PIRSF" id="PIRSF028810">
    <property type="entry name" value="Alpha1_2_glucosyltferase_Alg10"/>
    <property type="match status" value="1"/>
</dbReference>
<dbReference type="InterPro" id="IPR016900">
    <property type="entry name" value="Alg10"/>
</dbReference>
<dbReference type="OrthoDB" id="4769at2759"/>
<keyword evidence="16" id="KW-1185">Reference proteome</keyword>
<feature type="transmembrane region" description="Helical" evidence="14">
    <location>
        <begin position="188"/>
        <end position="208"/>
    </location>
</feature>
<sequence>MIGYNQLLRKYGPVSIFIGLVHCSLVSLVYKIVPDPYMDEIFHIGQTRRYCQGNYTWDPMITTPPGLYILAIPLFCGKERYLNSLLYPCLFLAACRYRSRFTRSIDLTVLIVISLPVLLHSSLLFYTDTLSLLLTLLAFSSPPSTSSFFFLLSLTVRQTNIGWAFLYAASLLISSISPSSILQSSINSLFSLSPFIVLGLSFISFVYINGSIVLGDPSAHHPVLHLSQLIVFFLFCACHVWPHILTLCSSIFSYTLRPSSLPLLAMICLSLYSFYYTHPYLLSDNRHIPFHLHRRIFSSTPIRLLLSIPALLSIASISHISSSSPRFIRLLFILSTSLILIPAHLLEFRYFITPFILWRLYIPPPSSSFTSILELISNMAVFIFVFLLFLFKPFEWPHEPHILQRFMW</sequence>
<feature type="transmembrane region" description="Helical" evidence="14">
    <location>
        <begin position="327"/>
        <end position="348"/>
    </location>
</feature>
<evidence type="ECO:0000256" key="7">
    <source>
        <dbReference type="ARBA" id="ARBA00022679"/>
    </source>
</evidence>
<evidence type="ECO:0000256" key="11">
    <source>
        <dbReference type="ARBA" id="ARBA00023136"/>
    </source>
</evidence>
<comment type="similarity">
    <text evidence="3 14">Belongs to the ALG10 glucosyltransferase family.</text>
</comment>
<feature type="transmembrane region" description="Helical" evidence="14">
    <location>
        <begin position="132"/>
        <end position="152"/>
    </location>
</feature>
<evidence type="ECO:0000256" key="14">
    <source>
        <dbReference type="PIRNR" id="PIRNR028810"/>
    </source>
</evidence>
<organism evidence="15 16">
    <name type="scientific">Pristionchus pacificus</name>
    <name type="common">Parasitic nematode worm</name>
    <dbReference type="NCBI Taxonomy" id="54126"/>
    <lineage>
        <taxon>Eukaryota</taxon>
        <taxon>Metazoa</taxon>
        <taxon>Ecdysozoa</taxon>
        <taxon>Nematoda</taxon>
        <taxon>Chromadorea</taxon>
        <taxon>Rhabditida</taxon>
        <taxon>Rhabditina</taxon>
        <taxon>Diplogasteromorpha</taxon>
        <taxon>Diplogasteroidea</taxon>
        <taxon>Neodiplogasteridae</taxon>
        <taxon>Pristionchus</taxon>
    </lineage>
</organism>
<feature type="transmembrane region" description="Helical" evidence="14">
    <location>
        <begin position="302"/>
        <end position="321"/>
    </location>
</feature>
<dbReference type="GO" id="GO:0005783">
    <property type="term" value="C:endoplasmic reticulum"/>
    <property type="evidence" value="ECO:0000318"/>
    <property type="project" value="GO_Central"/>
</dbReference>
<feature type="transmembrane region" description="Helical" evidence="14">
    <location>
        <begin position="369"/>
        <end position="391"/>
    </location>
</feature>
<dbReference type="GO" id="GO:0006488">
    <property type="term" value="P:dolichol-linked oligosaccharide biosynthetic process"/>
    <property type="evidence" value="ECO:0007669"/>
    <property type="project" value="UniProtKB-UniRule"/>
</dbReference>
<evidence type="ECO:0000256" key="8">
    <source>
        <dbReference type="ARBA" id="ARBA00022692"/>
    </source>
</evidence>
<dbReference type="Proteomes" id="UP000005239">
    <property type="component" value="Unassembled WGS sequence"/>
</dbReference>
<evidence type="ECO:0000256" key="13">
    <source>
        <dbReference type="ARBA" id="ARBA00048064"/>
    </source>
</evidence>
<keyword evidence="9" id="KW-0256">Endoplasmic reticulum</keyword>
<comment type="function">
    <text evidence="12">Dol-P-Glc:Glc(2)Man(9)GlcNAc(2)-PP-Dol alpha-1,2-glucosyltransferase that operates in the biosynthetic pathway of dolichol-linked oligosaccharides, the glycan precursors employed in protein asparagine (N)-glycosylation. The assembly of dolichol-linked oligosaccharides begins on the cytosolic side of the endoplasmic reticulum membrane and finishes in its lumen. The sequential addition of sugars to dolichol pyrophosphate produces dolichol-linked oligosaccharides containing fourteen sugars, including two GlcNAcs, nine mannoses and three glucoses. Once assembled, the oligosaccharide is transferred from the lipid to nascent proteins by oligosaccharyltransferases. In the lumen of the endoplasmic reticulum, adds the third and last glucose residue from dolichyl phosphate glucose (Dol-P-Glc) onto the lipid-linked oligosaccharide intermediate Glc(2)Man(9)GlcNAc(2)-PP-Dol to produce Glc(3)Man(9)GlcNAc(2)-PP-Dol.</text>
</comment>
<feature type="transmembrane region" description="Helical" evidence="14">
    <location>
        <begin position="164"/>
        <end position="182"/>
    </location>
</feature>
<evidence type="ECO:0000256" key="9">
    <source>
        <dbReference type="ARBA" id="ARBA00022824"/>
    </source>
</evidence>
<feature type="transmembrane region" description="Helical" evidence="14">
    <location>
        <begin position="107"/>
        <end position="126"/>
    </location>
</feature>
<evidence type="ECO:0000256" key="3">
    <source>
        <dbReference type="ARBA" id="ARBA00010600"/>
    </source>
</evidence>
<dbReference type="GO" id="GO:0006487">
    <property type="term" value="P:protein N-linked glycosylation"/>
    <property type="evidence" value="ECO:0000318"/>
    <property type="project" value="GO_Central"/>
</dbReference>